<keyword evidence="4" id="KW-1003">Cell membrane</keyword>
<feature type="transmembrane region" description="Helical" evidence="11">
    <location>
        <begin position="441"/>
        <end position="463"/>
    </location>
</feature>
<evidence type="ECO:0000256" key="6">
    <source>
        <dbReference type="ARBA" id="ARBA00022989"/>
    </source>
</evidence>
<keyword evidence="13" id="KW-1185">Reference proteome</keyword>
<name>A0ABZ2LDZ0_9BACT</name>
<evidence type="ECO:0000313" key="13">
    <source>
        <dbReference type="Proteomes" id="UP001374803"/>
    </source>
</evidence>
<feature type="region of interest" description="Disordered" evidence="10">
    <location>
        <begin position="480"/>
        <end position="499"/>
    </location>
</feature>
<feature type="transmembrane region" description="Helical" evidence="11">
    <location>
        <begin position="78"/>
        <end position="99"/>
    </location>
</feature>
<keyword evidence="3" id="KW-0050">Antiport</keyword>
<feature type="transmembrane region" description="Helical" evidence="11">
    <location>
        <begin position="46"/>
        <end position="66"/>
    </location>
</feature>
<dbReference type="InterPro" id="IPR050222">
    <property type="entry name" value="MATE_MdtK"/>
</dbReference>
<feature type="transmembrane region" description="Helical" evidence="11">
    <location>
        <begin position="382"/>
        <end position="403"/>
    </location>
</feature>
<evidence type="ECO:0000256" key="2">
    <source>
        <dbReference type="ARBA" id="ARBA00022448"/>
    </source>
</evidence>
<feature type="transmembrane region" description="Helical" evidence="11">
    <location>
        <begin position="193"/>
        <end position="214"/>
    </location>
</feature>
<proteinExistence type="predicted"/>
<dbReference type="EMBL" id="CP089983">
    <property type="protein sequence ID" value="WXB08575.1"/>
    <property type="molecule type" value="Genomic_DNA"/>
</dbReference>
<feature type="transmembrane region" description="Helical" evidence="11">
    <location>
        <begin position="415"/>
        <end position="435"/>
    </location>
</feature>
<feature type="transmembrane region" description="Helical" evidence="11">
    <location>
        <begin position="313"/>
        <end position="333"/>
    </location>
</feature>
<feature type="transmembrane region" description="Helical" evidence="11">
    <location>
        <begin position="345"/>
        <end position="370"/>
    </location>
</feature>
<dbReference type="PANTHER" id="PTHR43298:SF2">
    <property type="entry name" value="FMN_FAD EXPORTER YEEO-RELATED"/>
    <property type="match status" value="1"/>
</dbReference>
<accession>A0ABZ2LDZ0</accession>
<keyword evidence="2" id="KW-0813">Transport</keyword>
<organism evidence="12 13">
    <name type="scientific">Pendulispora rubella</name>
    <dbReference type="NCBI Taxonomy" id="2741070"/>
    <lineage>
        <taxon>Bacteria</taxon>
        <taxon>Pseudomonadati</taxon>
        <taxon>Myxococcota</taxon>
        <taxon>Myxococcia</taxon>
        <taxon>Myxococcales</taxon>
        <taxon>Sorangiineae</taxon>
        <taxon>Pendulisporaceae</taxon>
        <taxon>Pendulispora</taxon>
    </lineage>
</organism>
<dbReference type="Proteomes" id="UP001374803">
    <property type="component" value="Chromosome"/>
</dbReference>
<keyword evidence="6 11" id="KW-1133">Transmembrane helix</keyword>
<keyword evidence="5 11" id="KW-0812">Transmembrane</keyword>
<dbReference type="InterPro" id="IPR048279">
    <property type="entry name" value="MdtK-like"/>
</dbReference>
<keyword evidence="7" id="KW-0406">Ion transport</keyword>
<evidence type="ECO:0000313" key="12">
    <source>
        <dbReference type="EMBL" id="WXB08575.1"/>
    </source>
</evidence>
<evidence type="ECO:0000256" key="4">
    <source>
        <dbReference type="ARBA" id="ARBA00022475"/>
    </source>
</evidence>
<feature type="transmembrane region" description="Helical" evidence="11">
    <location>
        <begin position="161"/>
        <end position="181"/>
    </location>
</feature>
<dbReference type="Pfam" id="PF01554">
    <property type="entry name" value="MatE"/>
    <property type="match status" value="2"/>
</dbReference>
<evidence type="ECO:0000256" key="5">
    <source>
        <dbReference type="ARBA" id="ARBA00022692"/>
    </source>
</evidence>
<sequence length="499" mass="53071">MFTSLFRRYRLKRWVAHVRKFLAREGRPSFTANANAQASARTRAELFQLAWPIVIAMSAETMLGLVDTKLVGGLGPAALGGVGLATMMMYVGYSLVFGAMRAVKVQTAHAVGEGRPQDGIRYAQAGILMAVGIGVALFIFGRDISWLLLALGVDHELIAPARDFFSAVTYGSVGVTVLVALHQHRQATGDTRSPMIVGLVANVFNGFFAYGLIYGHWGLPALGVRGAGYATATSEYLECIMLGALLLRDMKRCPPSTLRLREACRGVWDLGMPTAIHFGAETLAFTTFTAVLGTLASSEIASHQVAMATIRTSFLPGVAIAEAASILVGRSLGEKRLDEADRATWAALQLAVGFMAVCGVIFAVFGGALAHGFSTDPEVIRITRNLLLVAAVFQVLDAVNIVLRGALRGAKDVRATAIIGVTVVWTCVPTAAYVLGKLAGLGALGGWLGFIGETTFSATFFWLRYWRGPWRRGYVPPSANAPSTEGGLAQAENASLNAA</sequence>
<evidence type="ECO:0000256" key="3">
    <source>
        <dbReference type="ARBA" id="ARBA00022449"/>
    </source>
</evidence>
<evidence type="ECO:0000256" key="1">
    <source>
        <dbReference type="ARBA" id="ARBA00004651"/>
    </source>
</evidence>
<gene>
    <name evidence="12" type="ORF">LVJ94_15185</name>
</gene>
<protein>
    <recommendedName>
        <fullName evidence="9">Multidrug-efflux transporter</fullName>
    </recommendedName>
</protein>
<dbReference type="PIRSF" id="PIRSF006603">
    <property type="entry name" value="DinF"/>
    <property type="match status" value="1"/>
</dbReference>
<dbReference type="NCBIfam" id="TIGR00797">
    <property type="entry name" value="matE"/>
    <property type="match status" value="1"/>
</dbReference>
<dbReference type="RefSeq" id="WP_394838247.1">
    <property type="nucleotide sequence ID" value="NZ_CP089929.1"/>
</dbReference>
<comment type="subcellular location">
    <subcellularLocation>
        <location evidence="1">Cell membrane</location>
        <topology evidence="1">Multi-pass membrane protein</topology>
    </subcellularLocation>
</comment>
<feature type="transmembrane region" description="Helical" evidence="11">
    <location>
        <begin position="267"/>
        <end position="293"/>
    </location>
</feature>
<dbReference type="PANTHER" id="PTHR43298">
    <property type="entry name" value="MULTIDRUG RESISTANCE PROTEIN NORM-RELATED"/>
    <property type="match status" value="1"/>
</dbReference>
<evidence type="ECO:0000256" key="7">
    <source>
        <dbReference type="ARBA" id="ARBA00023065"/>
    </source>
</evidence>
<evidence type="ECO:0000256" key="8">
    <source>
        <dbReference type="ARBA" id="ARBA00023136"/>
    </source>
</evidence>
<reference evidence="12" key="1">
    <citation type="submission" date="2021-12" db="EMBL/GenBank/DDBJ databases">
        <title>Discovery of the Pendulisporaceae a myxobacterial family with distinct sporulation behavior and unique specialized metabolism.</title>
        <authorList>
            <person name="Garcia R."/>
            <person name="Popoff A."/>
            <person name="Bader C.D."/>
            <person name="Loehr J."/>
            <person name="Walesch S."/>
            <person name="Walt C."/>
            <person name="Boldt J."/>
            <person name="Bunk B."/>
            <person name="Haeckl F.J.F.P.J."/>
            <person name="Gunesch A.P."/>
            <person name="Birkelbach J."/>
            <person name="Nuebel U."/>
            <person name="Pietschmann T."/>
            <person name="Bach T."/>
            <person name="Mueller R."/>
        </authorList>
    </citation>
    <scope>NUCLEOTIDE SEQUENCE</scope>
    <source>
        <strain evidence="12">MSr11367</strain>
    </source>
</reference>
<evidence type="ECO:0000256" key="11">
    <source>
        <dbReference type="SAM" id="Phobius"/>
    </source>
</evidence>
<feature type="transmembrane region" description="Helical" evidence="11">
    <location>
        <begin position="226"/>
        <end position="247"/>
    </location>
</feature>
<dbReference type="InterPro" id="IPR002528">
    <property type="entry name" value="MATE_fam"/>
</dbReference>
<evidence type="ECO:0000256" key="10">
    <source>
        <dbReference type="SAM" id="MobiDB-lite"/>
    </source>
</evidence>
<evidence type="ECO:0000256" key="9">
    <source>
        <dbReference type="ARBA" id="ARBA00031636"/>
    </source>
</evidence>
<feature type="transmembrane region" description="Helical" evidence="11">
    <location>
        <begin position="120"/>
        <end position="141"/>
    </location>
</feature>
<keyword evidence="8 11" id="KW-0472">Membrane</keyword>